<dbReference type="EMBL" id="LR824018">
    <property type="protein sequence ID" value="CAH0586861.1"/>
    <property type="molecule type" value="Genomic_DNA"/>
</dbReference>
<name>A0A9P0BQ02_CHRIL</name>
<dbReference type="SMART" id="SM00700">
    <property type="entry name" value="JHBP"/>
    <property type="match status" value="1"/>
</dbReference>
<accession>A0A9P0BQ02</accession>
<feature type="chain" id="PRO_5040336635" evidence="1">
    <location>
        <begin position="20"/>
        <end position="231"/>
    </location>
</feature>
<sequence>MMNSLYFVFLLVSVQNVFGLRKQKCEFRDDVCLTEAVRQHVYPMFLSGLPGVEPTEPLHMNTTVINLPNILYKLKNPVLSGFRNCEFVKLKLNPVNTTFIKDVFCPSLTLNAIYEVTRGDSSAPVETYKCATTYQNYFLDCQGNFSQRIDGYGTPYVHITDYTVLPELQGEAIHTCKNADATKENNDSYYSSLEDQARPMVMEKFMHEYMEHLKNFLDAVTIEDLHFRYVV</sequence>
<dbReference type="OrthoDB" id="8190514at2759"/>
<reference evidence="2" key="1">
    <citation type="submission" date="2021-12" db="EMBL/GenBank/DDBJ databases">
        <authorList>
            <person name="King R."/>
        </authorList>
    </citation>
    <scope>NUCLEOTIDE SEQUENCE</scope>
</reference>
<dbReference type="Proteomes" id="UP001154114">
    <property type="component" value="Chromosome 15"/>
</dbReference>
<keyword evidence="3" id="KW-1185">Reference proteome</keyword>
<evidence type="ECO:0000313" key="2">
    <source>
        <dbReference type="EMBL" id="CAH0586861.1"/>
    </source>
</evidence>
<evidence type="ECO:0000313" key="3">
    <source>
        <dbReference type="Proteomes" id="UP001154114"/>
    </source>
</evidence>
<dbReference type="AlphaFoldDB" id="A0A9P0BQ02"/>
<organism evidence="2 3">
    <name type="scientific">Chrysodeixis includens</name>
    <name type="common">Soybean looper</name>
    <name type="synonym">Pseudoplusia includens</name>
    <dbReference type="NCBI Taxonomy" id="689277"/>
    <lineage>
        <taxon>Eukaryota</taxon>
        <taxon>Metazoa</taxon>
        <taxon>Ecdysozoa</taxon>
        <taxon>Arthropoda</taxon>
        <taxon>Hexapoda</taxon>
        <taxon>Insecta</taxon>
        <taxon>Pterygota</taxon>
        <taxon>Neoptera</taxon>
        <taxon>Endopterygota</taxon>
        <taxon>Lepidoptera</taxon>
        <taxon>Glossata</taxon>
        <taxon>Ditrysia</taxon>
        <taxon>Noctuoidea</taxon>
        <taxon>Noctuidae</taxon>
        <taxon>Plusiinae</taxon>
        <taxon>Chrysodeixis</taxon>
    </lineage>
</organism>
<dbReference type="Pfam" id="PF06585">
    <property type="entry name" value="JHBP"/>
    <property type="match status" value="1"/>
</dbReference>
<dbReference type="InterPro" id="IPR038606">
    <property type="entry name" value="To_sf"/>
</dbReference>
<dbReference type="InterPro" id="IPR010562">
    <property type="entry name" value="Haemolymph_juvenile_hormone-bd"/>
</dbReference>
<feature type="signal peptide" evidence="1">
    <location>
        <begin position="1"/>
        <end position="19"/>
    </location>
</feature>
<gene>
    <name evidence="2" type="ORF">CINC_LOCUS3363</name>
</gene>
<proteinExistence type="predicted"/>
<protein>
    <submittedName>
        <fullName evidence="2">Uncharacterized protein</fullName>
    </submittedName>
</protein>
<keyword evidence="1" id="KW-0732">Signal</keyword>
<evidence type="ECO:0000256" key="1">
    <source>
        <dbReference type="SAM" id="SignalP"/>
    </source>
</evidence>
<dbReference type="Gene3D" id="3.15.10.30">
    <property type="entry name" value="Haemolymph juvenile hormone binding protein"/>
    <property type="match status" value="1"/>
</dbReference>